<sequence>MGASESAVDDGASHGSLAERSARAGRGHGRSASLQIVSRRNGINGGPMTAPLNSRIPPHPSPLMGYSFPPNSTNPNASRRHIGTSTGPKSPGPGPGAHLARRKDSTPLAPAFKFPASTSPPRDSRRNSHIEDDSASHRSQDKQPIALAKVKRHCSHMGGTPRSSGEFYTLSNNSTETLASEYLSQPSNRMPPYSGHHIKRSSNLAPSSSHRAPETLMMGYAQIHGSFMLDPSLISQAPFEEVKRKGAVGGQGGGVIGVESNKRDSGLLRTFGWGSIGESLGGLLGGGELSSMKDMRGMVNSRSIPLLSTPQSILFVDLKLAPGESRSYKYSFKLPRGLPPSHRGKAIKISYKLVIGTQRPGGAKEQQVKSVEIPFRLLGSVNSHGELLGHDLMLPYILLRDQARIQAINTKCEGGLSLSPKKLSINAQKHQKTNDSNLGDFLAYVDELITKPRRNSSFGLLSPTEAIGSRRQSLVEEPATAKEAIDMAILRSNIATESLQSANRFEIARGGKRVAVVMLARPAYRLGETITAAIEFTDAGIPCYAVHCALETSEKVDHSIALRSEASIFSPTPEFITSGVSLDWRIRIEFVTPRLATVDNEVIDLSPELLEEYTNDERGVVYAAVQGLECESFEVAVPIRVYGALAGTTEKEESDGVGLVECTTEKEQNAGKNYELAGGTE</sequence>
<comment type="caution">
    <text evidence="2">The sequence shown here is derived from an EMBL/GenBank/DDBJ whole genome shotgun (WGS) entry which is preliminary data.</text>
</comment>
<dbReference type="EMBL" id="VIGI01000010">
    <property type="protein sequence ID" value="KAB8294868.1"/>
    <property type="molecule type" value="Genomic_DNA"/>
</dbReference>
<evidence type="ECO:0000313" key="3">
    <source>
        <dbReference type="Proteomes" id="UP000326757"/>
    </source>
</evidence>
<dbReference type="InterPro" id="IPR014848">
    <property type="entry name" value="Rgp1"/>
</dbReference>
<evidence type="ECO:0000313" key="2">
    <source>
        <dbReference type="EMBL" id="KAB8294868.1"/>
    </source>
</evidence>
<protein>
    <recommendedName>
        <fullName evidence="4">Rgp1-domain-containing protein</fullName>
    </recommendedName>
</protein>
<keyword evidence="3" id="KW-1185">Reference proteome</keyword>
<dbReference type="Proteomes" id="UP000326757">
    <property type="component" value="Unassembled WGS sequence"/>
</dbReference>
<evidence type="ECO:0008006" key="4">
    <source>
        <dbReference type="Google" id="ProtNLM"/>
    </source>
</evidence>
<dbReference type="AlphaFoldDB" id="A0A5N6JZC0"/>
<feature type="region of interest" description="Disordered" evidence="1">
    <location>
        <begin position="1"/>
        <end position="144"/>
    </location>
</feature>
<name>A0A5N6JZC0_MONLA</name>
<feature type="compositionally biased region" description="Basic and acidic residues" evidence="1">
    <location>
        <begin position="122"/>
        <end position="141"/>
    </location>
</feature>
<proteinExistence type="predicted"/>
<dbReference type="PANTHER" id="PTHR12507">
    <property type="entry name" value="REDUCED GROWTH PHENOTYPE 1 RGP1, YEAST -RELATED"/>
    <property type="match status" value="1"/>
</dbReference>
<dbReference type="InterPro" id="IPR014752">
    <property type="entry name" value="Arrestin-like_C"/>
</dbReference>
<dbReference type="Pfam" id="PF08737">
    <property type="entry name" value="Rgp1"/>
    <property type="match status" value="1"/>
</dbReference>
<evidence type="ECO:0000256" key="1">
    <source>
        <dbReference type="SAM" id="MobiDB-lite"/>
    </source>
</evidence>
<gene>
    <name evidence="2" type="ORF">EYC80_006829</name>
</gene>
<reference evidence="2 3" key="1">
    <citation type="submission" date="2019-06" db="EMBL/GenBank/DDBJ databases">
        <title>Genome Sequence of the Brown Rot Fungal Pathogen Monilinia laxa.</title>
        <authorList>
            <person name="De Miccolis Angelini R.M."/>
            <person name="Landi L."/>
            <person name="Abate D."/>
            <person name="Pollastro S."/>
            <person name="Romanazzi G."/>
            <person name="Faretra F."/>
        </authorList>
    </citation>
    <scope>NUCLEOTIDE SEQUENCE [LARGE SCALE GENOMIC DNA]</scope>
    <source>
        <strain evidence="2 3">Mlax316</strain>
    </source>
</reference>
<organism evidence="2 3">
    <name type="scientific">Monilinia laxa</name>
    <name type="common">Brown rot fungus</name>
    <name type="synonym">Sclerotinia laxa</name>
    <dbReference type="NCBI Taxonomy" id="61186"/>
    <lineage>
        <taxon>Eukaryota</taxon>
        <taxon>Fungi</taxon>
        <taxon>Dikarya</taxon>
        <taxon>Ascomycota</taxon>
        <taxon>Pezizomycotina</taxon>
        <taxon>Leotiomycetes</taxon>
        <taxon>Helotiales</taxon>
        <taxon>Sclerotiniaceae</taxon>
        <taxon>Monilinia</taxon>
    </lineage>
</organism>
<dbReference type="OrthoDB" id="1918at2759"/>
<dbReference type="Gene3D" id="2.60.40.640">
    <property type="match status" value="1"/>
</dbReference>
<accession>A0A5N6JZC0</accession>